<keyword evidence="4" id="KW-0804">Transcription</keyword>
<feature type="region of interest" description="Disordered" evidence="6">
    <location>
        <begin position="1"/>
        <end position="20"/>
    </location>
</feature>
<name>A0A8H3FSY9_9LECA</name>
<accession>A0A8H3FSY9</accession>
<dbReference type="GO" id="GO:0003677">
    <property type="term" value="F:DNA binding"/>
    <property type="evidence" value="ECO:0007669"/>
    <property type="project" value="UniProtKB-KW"/>
</dbReference>
<dbReference type="AlphaFoldDB" id="A0A8H3FSY9"/>
<dbReference type="InterPro" id="IPR013700">
    <property type="entry name" value="AflR"/>
</dbReference>
<keyword evidence="2" id="KW-0805">Transcription regulation</keyword>
<feature type="compositionally biased region" description="Low complexity" evidence="6">
    <location>
        <begin position="113"/>
        <end position="128"/>
    </location>
</feature>
<evidence type="ECO:0000256" key="5">
    <source>
        <dbReference type="ARBA" id="ARBA00023242"/>
    </source>
</evidence>
<dbReference type="CDD" id="cd00067">
    <property type="entry name" value="GAL4"/>
    <property type="match status" value="1"/>
</dbReference>
<dbReference type="Gene3D" id="4.10.240.10">
    <property type="entry name" value="Zn(2)-C6 fungal-type DNA-binding domain"/>
    <property type="match status" value="1"/>
</dbReference>
<protein>
    <recommendedName>
        <fullName evidence="7">Zn(2)-C6 fungal-type domain-containing protein</fullName>
    </recommendedName>
</protein>
<dbReference type="PRINTS" id="PR00755">
    <property type="entry name" value="AFLATOXINBRP"/>
</dbReference>
<keyword evidence="5" id="KW-0539">Nucleus</keyword>
<dbReference type="PANTHER" id="PTHR31069:SF31">
    <property type="entry name" value="MONODICTYPHENONE CLUSTER TRANSCRIPTION FACTOR-RELATED"/>
    <property type="match status" value="1"/>
</dbReference>
<evidence type="ECO:0000256" key="4">
    <source>
        <dbReference type="ARBA" id="ARBA00023163"/>
    </source>
</evidence>
<evidence type="ECO:0000256" key="3">
    <source>
        <dbReference type="ARBA" id="ARBA00023125"/>
    </source>
</evidence>
<dbReference type="InterPro" id="IPR050675">
    <property type="entry name" value="OAF3"/>
</dbReference>
<evidence type="ECO:0000256" key="2">
    <source>
        <dbReference type="ARBA" id="ARBA00023015"/>
    </source>
</evidence>
<sequence length="471" mass="51632">MPPSETVTHSTRKSRQSEQPVIKFRSSCDSCTEAKVRCDKQRPHCSRCTRKGSTCHYSVSMRTGKPTTDFVKALNAGMILMPPHTAQSTTHGGGALDSDQTLQSILRAGRKQSSASTTKSSTPPASDSVPSPPRAPFQDQDICMDLDPGLRDTSPFSTIPAAQNNKMGGLHSGRSTNFSPQNSVDVTNTMDFFNTSADDSTLPGVESHSPDFSLSVQPTMDFDYFSQFDLSDPEPPWISEMTTPESTGQCANDMSAPIEPALQQPQAPLYGHSCLRTTKTLQQSVLMMTSRSETTPSDHSVPPHTPPTTDQAMLMCSTTSKQLMEILQCRCDADAYLPFLISVIISKVLATYGAIAKVDDSTPFNFGSNLKEKKEREQQQDAFVAVPLRLGAYDLDGELEGAMRAQLVLHELSKFECVVKLFSERYGLGGGDEKSSEERSIYAALGQFIKQRYARTKRACENRSSSQTMRL</sequence>
<dbReference type="SMART" id="SM00066">
    <property type="entry name" value="GAL4"/>
    <property type="match status" value="1"/>
</dbReference>
<evidence type="ECO:0000313" key="9">
    <source>
        <dbReference type="Proteomes" id="UP000664521"/>
    </source>
</evidence>
<dbReference type="PANTHER" id="PTHR31069">
    <property type="entry name" value="OLEATE-ACTIVATED TRANSCRIPTION FACTOR 1-RELATED"/>
    <property type="match status" value="1"/>
</dbReference>
<dbReference type="Proteomes" id="UP000664521">
    <property type="component" value="Unassembled WGS sequence"/>
</dbReference>
<dbReference type="OrthoDB" id="2328572at2759"/>
<reference evidence="8" key="1">
    <citation type="submission" date="2021-03" db="EMBL/GenBank/DDBJ databases">
        <authorList>
            <person name="Tagirdzhanova G."/>
        </authorList>
    </citation>
    <scope>NUCLEOTIDE SEQUENCE</scope>
</reference>
<evidence type="ECO:0000313" key="8">
    <source>
        <dbReference type="EMBL" id="CAF9930049.1"/>
    </source>
</evidence>
<dbReference type="PROSITE" id="PS50048">
    <property type="entry name" value="ZN2_CY6_FUNGAL_2"/>
    <property type="match status" value="1"/>
</dbReference>
<comment type="caution">
    <text evidence="8">The sequence shown here is derived from an EMBL/GenBank/DDBJ whole genome shotgun (WGS) entry which is preliminary data.</text>
</comment>
<proteinExistence type="predicted"/>
<dbReference type="GO" id="GO:0005634">
    <property type="term" value="C:nucleus"/>
    <property type="evidence" value="ECO:0007669"/>
    <property type="project" value="InterPro"/>
</dbReference>
<evidence type="ECO:0000259" key="7">
    <source>
        <dbReference type="PROSITE" id="PS50048"/>
    </source>
</evidence>
<evidence type="ECO:0000256" key="6">
    <source>
        <dbReference type="SAM" id="MobiDB-lite"/>
    </source>
</evidence>
<keyword evidence="3" id="KW-0238">DNA-binding</keyword>
<dbReference type="SUPFAM" id="SSF57701">
    <property type="entry name" value="Zn2/Cys6 DNA-binding domain"/>
    <property type="match status" value="1"/>
</dbReference>
<organism evidence="8 9">
    <name type="scientific">Heterodermia speciosa</name>
    <dbReference type="NCBI Taxonomy" id="116794"/>
    <lineage>
        <taxon>Eukaryota</taxon>
        <taxon>Fungi</taxon>
        <taxon>Dikarya</taxon>
        <taxon>Ascomycota</taxon>
        <taxon>Pezizomycotina</taxon>
        <taxon>Lecanoromycetes</taxon>
        <taxon>OSLEUM clade</taxon>
        <taxon>Lecanoromycetidae</taxon>
        <taxon>Caliciales</taxon>
        <taxon>Physciaceae</taxon>
        <taxon>Heterodermia</taxon>
    </lineage>
</organism>
<dbReference type="GO" id="GO:0045122">
    <property type="term" value="P:aflatoxin biosynthetic process"/>
    <property type="evidence" value="ECO:0007669"/>
    <property type="project" value="InterPro"/>
</dbReference>
<gene>
    <name evidence="8" type="ORF">HETSPECPRED_007525</name>
</gene>
<feature type="domain" description="Zn(2)-C6 fungal-type" evidence="7">
    <location>
        <begin position="27"/>
        <end position="57"/>
    </location>
</feature>
<keyword evidence="1" id="KW-0479">Metal-binding</keyword>
<dbReference type="Pfam" id="PF00172">
    <property type="entry name" value="Zn_clus"/>
    <property type="match status" value="1"/>
</dbReference>
<dbReference type="GO" id="GO:0000981">
    <property type="term" value="F:DNA-binding transcription factor activity, RNA polymerase II-specific"/>
    <property type="evidence" value="ECO:0007669"/>
    <property type="project" value="InterPro"/>
</dbReference>
<dbReference type="PROSITE" id="PS00463">
    <property type="entry name" value="ZN2_CY6_FUNGAL_1"/>
    <property type="match status" value="1"/>
</dbReference>
<evidence type="ECO:0000256" key="1">
    <source>
        <dbReference type="ARBA" id="ARBA00022723"/>
    </source>
</evidence>
<dbReference type="Pfam" id="PF08493">
    <property type="entry name" value="AflR"/>
    <property type="match status" value="1"/>
</dbReference>
<dbReference type="EMBL" id="CAJPDS010000054">
    <property type="protein sequence ID" value="CAF9930049.1"/>
    <property type="molecule type" value="Genomic_DNA"/>
</dbReference>
<dbReference type="InterPro" id="IPR001138">
    <property type="entry name" value="Zn2Cys6_DnaBD"/>
</dbReference>
<feature type="region of interest" description="Disordered" evidence="6">
    <location>
        <begin position="106"/>
        <end position="160"/>
    </location>
</feature>
<dbReference type="GO" id="GO:0008270">
    <property type="term" value="F:zinc ion binding"/>
    <property type="evidence" value="ECO:0007669"/>
    <property type="project" value="InterPro"/>
</dbReference>
<dbReference type="InterPro" id="IPR036864">
    <property type="entry name" value="Zn2-C6_fun-type_DNA-bd_sf"/>
</dbReference>
<keyword evidence="9" id="KW-1185">Reference proteome</keyword>